<dbReference type="InterPro" id="IPR004843">
    <property type="entry name" value="Calcineurin-like_PHP"/>
</dbReference>
<dbReference type="PANTHER" id="PTHR31302:SF0">
    <property type="entry name" value="TRANSMEMBRANE PROTEIN WITH METALLOPHOSPHOESTERASE DOMAIN"/>
    <property type="match status" value="1"/>
</dbReference>
<gene>
    <name evidence="2" type="ORF">AAIA72_05000</name>
</gene>
<dbReference type="RefSeq" id="WP_369602325.1">
    <property type="nucleotide sequence ID" value="NZ_CP154858.1"/>
</dbReference>
<dbReference type="AlphaFoldDB" id="A0AB39UYG8"/>
<reference evidence="2" key="1">
    <citation type="submission" date="2024-05" db="EMBL/GenBank/DDBJ databases">
        <title>Genome sequencing of novel strain.</title>
        <authorList>
            <person name="Ganbat D."/>
            <person name="Ganbat S."/>
            <person name="Lee S.-J."/>
        </authorList>
    </citation>
    <scope>NUCLEOTIDE SEQUENCE</scope>
    <source>
        <strain evidence="2">SMD15-11</strain>
    </source>
</reference>
<dbReference type="KEGG" id="tcd:AAIA72_05000"/>
<dbReference type="Gene3D" id="3.60.21.10">
    <property type="match status" value="1"/>
</dbReference>
<protein>
    <submittedName>
        <fullName evidence="2">Metallophosphoesterase</fullName>
    </submittedName>
</protein>
<dbReference type="SUPFAM" id="SSF56300">
    <property type="entry name" value="Metallo-dependent phosphatases"/>
    <property type="match status" value="1"/>
</dbReference>
<sequence length="330" mass="36121">MTGMPGATGLLDISQDHDVLLERYAPRMGWQTVVRRLAREQAAAGMLEGFDLPWFHVEQLVNLPRLLRFILRVSGLYQVGRNQGCRPEVVFHPVYHRKISPALDGVRILHLTDIHADMSEANLDAVIGMIRTLEYDAVVLTGDYRARTSGPWEAAAAGMKRLVSALRGPVVAVLGNHDPLVLGWALESMGVTVLMNEAVTLTLGNGHLALAGVDDGHYFETADIRHAFAQADSEHFCILLSHTPELYQQAAHVGVDVMLCGHTHGGQICLPGGVPIITESRCPRKLASGHWRWGGLEGYTSRGTGMSVLDVRLFCPPEIVIHELRSGMPP</sequence>
<dbReference type="GO" id="GO:0016787">
    <property type="term" value="F:hydrolase activity"/>
    <property type="evidence" value="ECO:0007669"/>
    <property type="project" value="InterPro"/>
</dbReference>
<evidence type="ECO:0000259" key="1">
    <source>
        <dbReference type="Pfam" id="PF00149"/>
    </source>
</evidence>
<dbReference type="Pfam" id="PF00149">
    <property type="entry name" value="Metallophos"/>
    <property type="match status" value="1"/>
</dbReference>
<proteinExistence type="predicted"/>
<accession>A0AB39UYG8</accession>
<organism evidence="2">
    <name type="scientific">Thermohahella caldifontis</name>
    <dbReference type="NCBI Taxonomy" id="3142973"/>
    <lineage>
        <taxon>Bacteria</taxon>
        <taxon>Pseudomonadati</taxon>
        <taxon>Pseudomonadota</taxon>
        <taxon>Gammaproteobacteria</taxon>
        <taxon>Oceanospirillales</taxon>
        <taxon>Hahellaceae</taxon>
        <taxon>Thermohahella</taxon>
    </lineage>
</organism>
<dbReference type="InterPro" id="IPR051158">
    <property type="entry name" value="Metallophosphoesterase_sf"/>
</dbReference>
<dbReference type="PANTHER" id="PTHR31302">
    <property type="entry name" value="TRANSMEMBRANE PROTEIN WITH METALLOPHOSPHOESTERASE DOMAIN-RELATED"/>
    <property type="match status" value="1"/>
</dbReference>
<dbReference type="InterPro" id="IPR029052">
    <property type="entry name" value="Metallo-depent_PP-like"/>
</dbReference>
<name>A0AB39UYG8_9GAMM</name>
<feature type="domain" description="Calcineurin-like phosphoesterase" evidence="1">
    <location>
        <begin position="107"/>
        <end position="265"/>
    </location>
</feature>
<dbReference type="EMBL" id="CP154858">
    <property type="protein sequence ID" value="XDT73331.1"/>
    <property type="molecule type" value="Genomic_DNA"/>
</dbReference>
<evidence type="ECO:0000313" key="2">
    <source>
        <dbReference type="EMBL" id="XDT73331.1"/>
    </source>
</evidence>